<dbReference type="FunFam" id="3.30.1360.40:FF:000001">
    <property type="entry name" value="Ribosome-recycling factor"/>
    <property type="match status" value="1"/>
</dbReference>
<accession>A0A2H0BT93</accession>
<dbReference type="SUPFAM" id="SSF55194">
    <property type="entry name" value="Ribosome recycling factor, RRF"/>
    <property type="match status" value="1"/>
</dbReference>
<protein>
    <recommendedName>
        <fullName evidence="3">Ribosome-recycling factor</fullName>
        <shortName evidence="3">RRF</shortName>
    </recommendedName>
    <alternativeName>
        <fullName evidence="3">Ribosome-releasing factor</fullName>
    </alternativeName>
</protein>
<dbReference type="EMBL" id="PCSZ01000035">
    <property type="protein sequence ID" value="PIP60749.1"/>
    <property type="molecule type" value="Genomic_DNA"/>
</dbReference>
<comment type="caution">
    <text evidence="5">The sequence shown here is derived from an EMBL/GenBank/DDBJ whole genome shotgun (WGS) entry which is preliminary data.</text>
</comment>
<dbReference type="GO" id="GO:0006415">
    <property type="term" value="P:translational termination"/>
    <property type="evidence" value="ECO:0007669"/>
    <property type="project" value="UniProtKB-UniRule"/>
</dbReference>
<dbReference type="GO" id="GO:0005737">
    <property type="term" value="C:cytoplasm"/>
    <property type="evidence" value="ECO:0007669"/>
    <property type="project" value="UniProtKB-SubCell"/>
</dbReference>
<name>A0A2H0BT93_9BACT</name>
<evidence type="ECO:0000313" key="5">
    <source>
        <dbReference type="EMBL" id="PIP60749.1"/>
    </source>
</evidence>
<comment type="similarity">
    <text evidence="1 3">Belongs to the RRF family.</text>
</comment>
<gene>
    <name evidence="3" type="primary">frr</name>
    <name evidence="5" type="ORF">COX00_01540</name>
</gene>
<dbReference type="PANTHER" id="PTHR20982">
    <property type="entry name" value="RIBOSOME RECYCLING FACTOR"/>
    <property type="match status" value="1"/>
</dbReference>
<evidence type="ECO:0000259" key="4">
    <source>
        <dbReference type="Pfam" id="PF01765"/>
    </source>
</evidence>
<dbReference type="NCBIfam" id="TIGR00496">
    <property type="entry name" value="frr"/>
    <property type="match status" value="1"/>
</dbReference>
<evidence type="ECO:0000256" key="3">
    <source>
        <dbReference type="HAMAP-Rule" id="MF_00040"/>
    </source>
</evidence>
<comment type="subcellular location">
    <subcellularLocation>
        <location evidence="3">Cytoplasm</location>
    </subcellularLocation>
</comment>
<dbReference type="InterPro" id="IPR023584">
    <property type="entry name" value="Ribosome_recyc_fac_dom"/>
</dbReference>
<dbReference type="PANTHER" id="PTHR20982:SF3">
    <property type="entry name" value="MITOCHONDRIAL RIBOSOME RECYCLING FACTOR PSEUDO 1"/>
    <property type="match status" value="1"/>
</dbReference>
<evidence type="ECO:0000256" key="2">
    <source>
        <dbReference type="ARBA" id="ARBA00022917"/>
    </source>
</evidence>
<dbReference type="GO" id="GO:0043023">
    <property type="term" value="F:ribosomal large subunit binding"/>
    <property type="evidence" value="ECO:0007669"/>
    <property type="project" value="TreeGrafter"/>
</dbReference>
<reference evidence="5 6" key="1">
    <citation type="submission" date="2017-09" db="EMBL/GenBank/DDBJ databases">
        <title>Depth-based differentiation of microbial function through sediment-hosted aquifers and enrichment of novel symbionts in the deep terrestrial subsurface.</title>
        <authorList>
            <person name="Probst A.J."/>
            <person name="Ladd B."/>
            <person name="Jarett J.K."/>
            <person name="Geller-Mcgrath D.E."/>
            <person name="Sieber C.M."/>
            <person name="Emerson J.B."/>
            <person name="Anantharaman K."/>
            <person name="Thomas B.C."/>
            <person name="Malmstrom R."/>
            <person name="Stieglmeier M."/>
            <person name="Klingl A."/>
            <person name="Woyke T."/>
            <person name="Ryan C.M."/>
            <person name="Banfield J.F."/>
        </authorList>
    </citation>
    <scope>NUCLEOTIDE SEQUENCE [LARGE SCALE GENOMIC DNA]</scope>
    <source>
        <strain evidence="5">CG22_combo_CG10-13_8_21_14_all_47_17</strain>
    </source>
</reference>
<keyword evidence="3" id="KW-0963">Cytoplasm</keyword>
<comment type="function">
    <text evidence="3">Responsible for the release of ribosomes from messenger RNA at the termination of protein biosynthesis. May increase the efficiency of translation by recycling ribosomes from one round of translation to another.</text>
</comment>
<dbReference type="CDD" id="cd00520">
    <property type="entry name" value="RRF"/>
    <property type="match status" value="1"/>
</dbReference>
<dbReference type="Pfam" id="PF01765">
    <property type="entry name" value="RRF"/>
    <property type="match status" value="1"/>
</dbReference>
<organism evidence="5 6">
    <name type="scientific">Candidatus Uhrbacteria bacterium CG22_combo_CG10-13_8_21_14_all_47_17</name>
    <dbReference type="NCBI Taxonomy" id="1975041"/>
    <lineage>
        <taxon>Bacteria</taxon>
        <taxon>Candidatus Uhriibacteriota</taxon>
    </lineage>
</organism>
<sequence length="184" mass="21265">MANRIEEYKSEFENTITRFQQELQSMRTGRANVGLVEDIKVEVYGQMMPLKSNASITIPDAKTIQIEPWDKAITKDIEKALVDADLGMMPNMQGSIIRLALPPMTEENRKQMVKVLHKKEELARIQLRTVRDKVKGAVLKDEKEKLISEDERHRLLEQLDKEVATWNTKLGDMAKDKEEEIMKV</sequence>
<dbReference type="Gene3D" id="1.10.132.20">
    <property type="entry name" value="Ribosome-recycling factor"/>
    <property type="match status" value="1"/>
</dbReference>
<keyword evidence="2 3" id="KW-0648">Protein biosynthesis</keyword>
<dbReference type="InterPro" id="IPR002661">
    <property type="entry name" value="Ribosome_recyc_fac"/>
</dbReference>
<feature type="domain" description="Ribosome recycling factor" evidence="4">
    <location>
        <begin position="19"/>
        <end position="182"/>
    </location>
</feature>
<evidence type="ECO:0000256" key="1">
    <source>
        <dbReference type="ARBA" id="ARBA00005912"/>
    </source>
</evidence>
<evidence type="ECO:0000313" key="6">
    <source>
        <dbReference type="Proteomes" id="UP000231581"/>
    </source>
</evidence>
<dbReference type="AlphaFoldDB" id="A0A2H0BT93"/>
<dbReference type="HAMAP" id="MF_00040">
    <property type="entry name" value="RRF"/>
    <property type="match status" value="1"/>
</dbReference>
<dbReference type="Proteomes" id="UP000231581">
    <property type="component" value="Unassembled WGS sequence"/>
</dbReference>
<dbReference type="Gene3D" id="3.30.1360.40">
    <property type="match status" value="1"/>
</dbReference>
<dbReference type="InterPro" id="IPR036191">
    <property type="entry name" value="RRF_sf"/>
</dbReference>
<proteinExistence type="inferred from homology"/>